<dbReference type="Pfam" id="PF13240">
    <property type="entry name" value="Zn_Ribbon_1"/>
    <property type="match status" value="1"/>
</dbReference>
<keyword evidence="1" id="KW-0732">Signal</keyword>
<proteinExistence type="predicted"/>
<evidence type="ECO:0000256" key="2">
    <source>
        <dbReference type="SAM" id="Phobius"/>
    </source>
</evidence>
<comment type="caution">
    <text evidence="4">The sequence shown here is derived from an EMBL/GenBank/DDBJ whole genome shotgun (WGS) entry which is preliminary data.</text>
</comment>
<accession>A0ABR7NN74</accession>
<dbReference type="InterPro" id="IPR037873">
    <property type="entry name" value="BamE-like"/>
</dbReference>
<evidence type="ECO:0000313" key="4">
    <source>
        <dbReference type="EMBL" id="MBC8577815.1"/>
    </source>
</evidence>
<keyword evidence="2" id="KW-0472">Membrane</keyword>
<reference evidence="4 5" key="1">
    <citation type="submission" date="2020-08" db="EMBL/GenBank/DDBJ databases">
        <title>Genome public.</title>
        <authorList>
            <person name="Liu C."/>
            <person name="Sun Q."/>
        </authorList>
    </citation>
    <scope>NUCLEOTIDE SEQUENCE [LARGE SCALE GENOMIC DNA]</scope>
    <source>
        <strain evidence="4 5">BX1</strain>
    </source>
</reference>
<protein>
    <submittedName>
        <fullName evidence="4">Zinc-ribbon domain-containing protein</fullName>
    </submittedName>
</protein>
<keyword evidence="5" id="KW-1185">Reference proteome</keyword>
<dbReference type="Proteomes" id="UP000658131">
    <property type="component" value="Unassembled WGS sequence"/>
</dbReference>
<dbReference type="InterPro" id="IPR026870">
    <property type="entry name" value="Zinc_ribbon_dom"/>
</dbReference>
<sequence length="179" mass="19402">MYCKNCGKEIEQDSKFCKYCGENIAEDNFTPSDGSLSEESSRVQKKPSATYLFFRVFLGFVKFFAILLILMFGCGVLLGPNDDAPAESTPSTAYYSSSIPPKENDPRMTLSEFSSIKTGMTYAEVCEIVGSYGVEQSRVELGGYQTVIVGWDGTGQIGANANVTFQNGKVIAKAQAGLS</sequence>
<dbReference type="Gene3D" id="3.30.1450.10">
    <property type="match status" value="1"/>
</dbReference>
<keyword evidence="2" id="KW-0812">Transmembrane</keyword>
<dbReference type="RefSeq" id="WP_262401161.1">
    <property type="nucleotide sequence ID" value="NZ_JACRTB010000054.1"/>
</dbReference>
<keyword evidence="2" id="KW-1133">Transmembrane helix</keyword>
<name>A0ABR7NN74_9FIRM</name>
<feature type="domain" description="Zinc-ribbon" evidence="3">
    <location>
        <begin position="2"/>
        <end position="21"/>
    </location>
</feature>
<organism evidence="4 5">
    <name type="scientific">Yanshouia hominis</name>
    <dbReference type="NCBI Taxonomy" id="2763673"/>
    <lineage>
        <taxon>Bacteria</taxon>
        <taxon>Bacillati</taxon>
        <taxon>Bacillota</taxon>
        <taxon>Clostridia</taxon>
        <taxon>Eubacteriales</taxon>
        <taxon>Oscillospiraceae</taxon>
        <taxon>Yanshouia</taxon>
    </lineage>
</organism>
<evidence type="ECO:0000256" key="1">
    <source>
        <dbReference type="ARBA" id="ARBA00022729"/>
    </source>
</evidence>
<gene>
    <name evidence="4" type="ORF">H8717_15625</name>
</gene>
<evidence type="ECO:0000259" key="3">
    <source>
        <dbReference type="Pfam" id="PF13240"/>
    </source>
</evidence>
<feature type="transmembrane region" description="Helical" evidence="2">
    <location>
        <begin position="52"/>
        <end position="78"/>
    </location>
</feature>
<dbReference type="EMBL" id="JACRTB010000054">
    <property type="protein sequence ID" value="MBC8577815.1"/>
    <property type="molecule type" value="Genomic_DNA"/>
</dbReference>
<evidence type="ECO:0000313" key="5">
    <source>
        <dbReference type="Proteomes" id="UP000658131"/>
    </source>
</evidence>